<dbReference type="EMBL" id="CM023481">
    <property type="protein sequence ID" value="KAH6948478.1"/>
    <property type="molecule type" value="Genomic_DNA"/>
</dbReference>
<evidence type="ECO:0000313" key="1">
    <source>
        <dbReference type="EMBL" id="KAH6948478.1"/>
    </source>
</evidence>
<comment type="caution">
    <text evidence="1">The sequence shown here is derived from an EMBL/GenBank/DDBJ whole genome shotgun (WGS) entry which is preliminary data.</text>
</comment>
<proteinExistence type="predicted"/>
<protein>
    <submittedName>
        <fullName evidence="1">Uncharacterized protein</fullName>
    </submittedName>
</protein>
<gene>
    <name evidence="1" type="ORF">HPB50_024817</name>
</gene>
<reference evidence="1" key="1">
    <citation type="submission" date="2020-05" db="EMBL/GenBank/DDBJ databases">
        <title>Large-scale comparative analyses of tick genomes elucidate their genetic diversity and vector capacities.</title>
        <authorList>
            <person name="Jia N."/>
            <person name="Wang J."/>
            <person name="Shi W."/>
            <person name="Du L."/>
            <person name="Sun Y."/>
            <person name="Zhan W."/>
            <person name="Jiang J."/>
            <person name="Wang Q."/>
            <person name="Zhang B."/>
            <person name="Ji P."/>
            <person name="Sakyi L.B."/>
            <person name="Cui X."/>
            <person name="Yuan T."/>
            <person name="Jiang B."/>
            <person name="Yang W."/>
            <person name="Lam T.T.-Y."/>
            <person name="Chang Q."/>
            <person name="Ding S."/>
            <person name="Wang X."/>
            <person name="Zhu J."/>
            <person name="Ruan X."/>
            <person name="Zhao L."/>
            <person name="Wei J."/>
            <person name="Que T."/>
            <person name="Du C."/>
            <person name="Cheng J."/>
            <person name="Dai P."/>
            <person name="Han X."/>
            <person name="Huang E."/>
            <person name="Gao Y."/>
            <person name="Liu J."/>
            <person name="Shao H."/>
            <person name="Ye R."/>
            <person name="Li L."/>
            <person name="Wei W."/>
            <person name="Wang X."/>
            <person name="Wang C."/>
            <person name="Yang T."/>
            <person name="Huo Q."/>
            <person name="Li W."/>
            <person name="Guo W."/>
            <person name="Chen H."/>
            <person name="Zhou L."/>
            <person name="Ni X."/>
            <person name="Tian J."/>
            <person name="Zhou Y."/>
            <person name="Sheng Y."/>
            <person name="Liu T."/>
            <person name="Pan Y."/>
            <person name="Xia L."/>
            <person name="Li J."/>
            <person name="Zhao F."/>
            <person name="Cao W."/>
        </authorList>
    </citation>
    <scope>NUCLEOTIDE SEQUENCE</scope>
    <source>
        <strain evidence="1">Hyas-2018</strain>
    </source>
</reference>
<organism evidence="1 2">
    <name type="scientific">Hyalomma asiaticum</name>
    <name type="common">Tick</name>
    <dbReference type="NCBI Taxonomy" id="266040"/>
    <lineage>
        <taxon>Eukaryota</taxon>
        <taxon>Metazoa</taxon>
        <taxon>Ecdysozoa</taxon>
        <taxon>Arthropoda</taxon>
        <taxon>Chelicerata</taxon>
        <taxon>Arachnida</taxon>
        <taxon>Acari</taxon>
        <taxon>Parasitiformes</taxon>
        <taxon>Ixodida</taxon>
        <taxon>Ixodoidea</taxon>
        <taxon>Ixodidae</taxon>
        <taxon>Hyalomminae</taxon>
        <taxon>Hyalomma</taxon>
    </lineage>
</organism>
<sequence>MAEQGPVESERASPAPGDSPRSGGSVFSADGDRTLVGIPPINLGVQMQTSHVAAPSGVPAPPPAALPSGSLFPNNEPGEEVTQAAFHRAISYQKDITDLLFDPACKVTNTQRSKIIALLRSILQVCADIRAVAARQAGRVDELRYQLARPSTVSTGVPGVINPAHPVPGPSYASVLAGKRNSDQVASRMTAPSTLPPHTVPPDDSHLPTTRQEHAFLMFLTPLQPSTSPANDVFRLIKSNIDPAKEKIGSVTLLCRALIIKCSEYASSSLPRIGCSLTVVVVRSPPEKNRVNSLCHVLLYRGCSCTTPFAEYDWCCPTMDMSATYMVLK</sequence>
<keyword evidence="2" id="KW-1185">Reference proteome</keyword>
<evidence type="ECO:0000313" key="2">
    <source>
        <dbReference type="Proteomes" id="UP000821845"/>
    </source>
</evidence>
<dbReference type="Proteomes" id="UP000821845">
    <property type="component" value="Chromosome 1"/>
</dbReference>
<name>A0ACB7TN46_HYAAI</name>
<accession>A0ACB7TN46</accession>